<dbReference type="EMBL" id="CP076361">
    <property type="protein sequence ID" value="QWK89989.1"/>
    <property type="molecule type" value="Genomic_DNA"/>
</dbReference>
<evidence type="ECO:0000313" key="4">
    <source>
        <dbReference type="Proteomes" id="UP000679352"/>
    </source>
</evidence>
<dbReference type="SUPFAM" id="SSF53955">
    <property type="entry name" value="Lysozyme-like"/>
    <property type="match status" value="1"/>
</dbReference>
<sequence length="198" mass="21227">MRVKAGMIGVALALAVAGCTTETTDLVGRATPPSMRWDTRPEAAEWTVKTLMAVAEEDQALATRVPADIAQWCPGYEEASLMERRAFWVALISAVGKYESSYNPRAAGGGGKYIGIMQISPRSAANYGCDATSPSALKDGTANLACAVEMVAHHVERDGVAVGNGRQGIGRDWMPFRKGEKRAEMANWVSKQTYCQPG</sequence>
<dbReference type="AlphaFoldDB" id="A0A975S0C8"/>
<name>A0A975S0C8_9RHOB</name>
<accession>A0A975S0C8</accession>
<feature type="domain" description="Transglycosylase SLT" evidence="2">
    <location>
        <begin position="83"/>
        <end position="157"/>
    </location>
</feature>
<gene>
    <name evidence="3" type="ORF">KM031_14305</name>
</gene>
<reference evidence="3" key="1">
    <citation type="submission" date="2021-06" db="EMBL/GenBank/DDBJ databases">
        <title>Direct submission.</title>
        <authorList>
            <person name="Lee C.-S."/>
            <person name="Jin L."/>
        </authorList>
    </citation>
    <scope>NUCLEOTIDE SEQUENCE</scope>
    <source>
        <strain evidence="3">Con5</strain>
    </source>
</reference>
<dbReference type="Proteomes" id="UP000679352">
    <property type="component" value="Chromosome"/>
</dbReference>
<dbReference type="InterPro" id="IPR023346">
    <property type="entry name" value="Lysozyme-like_dom_sf"/>
</dbReference>
<dbReference type="Gene3D" id="1.10.530.10">
    <property type="match status" value="1"/>
</dbReference>
<organism evidence="3 4">
    <name type="scientific">Gemmobacter fulvus</name>
    <dbReference type="NCBI Taxonomy" id="2840474"/>
    <lineage>
        <taxon>Bacteria</taxon>
        <taxon>Pseudomonadati</taxon>
        <taxon>Pseudomonadota</taxon>
        <taxon>Alphaproteobacteria</taxon>
        <taxon>Rhodobacterales</taxon>
        <taxon>Paracoccaceae</taxon>
        <taxon>Gemmobacter</taxon>
    </lineage>
</organism>
<evidence type="ECO:0000313" key="3">
    <source>
        <dbReference type="EMBL" id="QWK89989.1"/>
    </source>
</evidence>
<dbReference type="InterPro" id="IPR008258">
    <property type="entry name" value="Transglycosylase_SLT_dom_1"/>
</dbReference>
<dbReference type="KEGG" id="gfu:KM031_14305"/>
<dbReference type="Pfam" id="PF01464">
    <property type="entry name" value="SLT"/>
    <property type="match status" value="1"/>
</dbReference>
<comment type="similarity">
    <text evidence="1">Belongs to the virb1 family.</text>
</comment>
<dbReference type="PROSITE" id="PS51257">
    <property type="entry name" value="PROKAR_LIPOPROTEIN"/>
    <property type="match status" value="1"/>
</dbReference>
<dbReference type="RefSeq" id="WP_215506760.1">
    <property type="nucleotide sequence ID" value="NZ_CP076361.1"/>
</dbReference>
<keyword evidence="4" id="KW-1185">Reference proteome</keyword>
<proteinExistence type="inferred from homology"/>
<protein>
    <submittedName>
        <fullName evidence="3">Transglycosylase SLT domain-containing protein</fullName>
    </submittedName>
</protein>
<evidence type="ECO:0000259" key="2">
    <source>
        <dbReference type="Pfam" id="PF01464"/>
    </source>
</evidence>
<evidence type="ECO:0000256" key="1">
    <source>
        <dbReference type="ARBA" id="ARBA00009387"/>
    </source>
</evidence>